<dbReference type="PANTHER" id="PTHR43227">
    <property type="entry name" value="BLL4140 PROTEIN"/>
    <property type="match status" value="1"/>
</dbReference>
<dbReference type="PROSITE" id="PS50928">
    <property type="entry name" value="ABC_TM1"/>
    <property type="match status" value="1"/>
</dbReference>
<organism evidence="14 15">
    <name type="scientific">Roseinatronobacter monicus</name>
    <dbReference type="NCBI Taxonomy" id="393481"/>
    <lineage>
        <taxon>Bacteria</taxon>
        <taxon>Pseudomonadati</taxon>
        <taxon>Pseudomonadota</taxon>
        <taxon>Alphaproteobacteria</taxon>
        <taxon>Rhodobacterales</taxon>
        <taxon>Paracoccaceae</taxon>
        <taxon>Roseinatronobacter</taxon>
    </lineage>
</organism>
<accession>A0A543K9E6</accession>
<feature type="transmembrane region" description="Helical" evidence="12">
    <location>
        <begin position="112"/>
        <end position="131"/>
    </location>
</feature>
<dbReference type="AlphaFoldDB" id="A0A543K9E6"/>
<evidence type="ECO:0000256" key="8">
    <source>
        <dbReference type="ARBA" id="ARBA00022989"/>
    </source>
</evidence>
<keyword evidence="9 12" id="KW-0472">Membrane</keyword>
<feature type="transmembrane region" description="Helical" evidence="12">
    <location>
        <begin position="12"/>
        <end position="31"/>
    </location>
</feature>
<comment type="subunit">
    <text evidence="3">The complex is composed of two ATP-binding proteins (UgpC), two transmembrane proteins (UgpA and UgpE) and a solute-binding protein (UgpB).</text>
</comment>
<dbReference type="EMBL" id="VFPT01000001">
    <property type="protein sequence ID" value="TQM91674.1"/>
    <property type="molecule type" value="Genomic_DNA"/>
</dbReference>
<keyword evidence="8 12" id="KW-1133">Transmembrane helix</keyword>
<evidence type="ECO:0000256" key="11">
    <source>
        <dbReference type="ARBA" id="ARBA00040780"/>
    </source>
</evidence>
<dbReference type="GO" id="GO:0055085">
    <property type="term" value="P:transmembrane transport"/>
    <property type="evidence" value="ECO:0007669"/>
    <property type="project" value="InterPro"/>
</dbReference>
<protein>
    <recommendedName>
        <fullName evidence="11">sn-glycerol-3-phosphate transport system permease protein UgpA</fullName>
    </recommendedName>
</protein>
<feature type="transmembrane region" description="Helical" evidence="12">
    <location>
        <begin position="78"/>
        <end position="100"/>
    </location>
</feature>
<dbReference type="Proteomes" id="UP000320582">
    <property type="component" value="Unassembled WGS sequence"/>
</dbReference>
<dbReference type="InterPro" id="IPR000515">
    <property type="entry name" value="MetI-like"/>
</dbReference>
<proteinExistence type="inferred from homology"/>
<gene>
    <name evidence="14" type="ORF">BD293_0249</name>
</gene>
<dbReference type="InterPro" id="IPR035906">
    <property type="entry name" value="MetI-like_sf"/>
</dbReference>
<keyword evidence="15" id="KW-1185">Reference proteome</keyword>
<evidence type="ECO:0000313" key="14">
    <source>
        <dbReference type="EMBL" id="TQM91674.1"/>
    </source>
</evidence>
<reference evidence="14 15" key="1">
    <citation type="submission" date="2019-06" db="EMBL/GenBank/DDBJ databases">
        <title>Genomic Encyclopedia of Archaeal and Bacterial Type Strains, Phase II (KMG-II): from individual species to whole genera.</title>
        <authorList>
            <person name="Goeker M."/>
        </authorList>
    </citation>
    <scope>NUCLEOTIDE SEQUENCE [LARGE SCALE GENOMIC DNA]</scope>
    <source>
        <strain evidence="14 15">DSM 18423</strain>
    </source>
</reference>
<comment type="subcellular location">
    <subcellularLocation>
        <location evidence="1">Cell inner membrane</location>
        <topology evidence="1">Multi-pass membrane protein</topology>
    </subcellularLocation>
    <subcellularLocation>
        <location evidence="12">Cell membrane</location>
        <topology evidence="12">Multi-pass membrane protein</topology>
    </subcellularLocation>
</comment>
<evidence type="ECO:0000256" key="4">
    <source>
        <dbReference type="ARBA" id="ARBA00022448"/>
    </source>
</evidence>
<dbReference type="Pfam" id="PF00528">
    <property type="entry name" value="BPD_transp_1"/>
    <property type="match status" value="1"/>
</dbReference>
<comment type="function">
    <text evidence="10">Part of the ABC transporter complex UgpBAEC involved in sn-glycerol-3-phosphate (G3P) import. Probably responsible for the translocation of the substrate across the membrane.</text>
</comment>
<keyword evidence="5" id="KW-1003">Cell membrane</keyword>
<evidence type="ECO:0000256" key="10">
    <source>
        <dbReference type="ARBA" id="ARBA00037054"/>
    </source>
</evidence>
<dbReference type="CDD" id="cd06261">
    <property type="entry name" value="TM_PBP2"/>
    <property type="match status" value="1"/>
</dbReference>
<dbReference type="PANTHER" id="PTHR43227:SF9">
    <property type="entry name" value="SN-GLYCEROL-3-PHOSPHATE TRANSPORT SYSTEM PERMEASE PROTEIN UGPA"/>
    <property type="match status" value="1"/>
</dbReference>
<evidence type="ECO:0000313" key="15">
    <source>
        <dbReference type="Proteomes" id="UP000320582"/>
    </source>
</evidence>
<keyword evidence="4 12" id="KW-0813">Transport</keyword>
<evidence type="ECO:0000256" key="1">
    <source>
        <dbReference type="ARBA" id="ARBA00004429"/>
    </source>
</evidence>
<feature type="domain" description="ABC transmembrane type-1" evidence="13">
    <location>
        <begin position="74"/>
        <end position="286"/>
    </location>
</feature>
<evidence type="ECO:0000256" key="3">
    <source>
        <dbReference type="ARBA" id="ARBA00011557"/>
    </source>
</evidence>
<evidence type="ECO:0000256" key="5">
    <source>
        <dbReference type="ARBA" id="ARBA00022475"/>
    </source>
</evidence>
<evidence type="ECO:0000256" key="6">
    <source>
        <dbReference type="ARBA" id="ARBA00022519"/>
    </source>
</evidence>
<dbReference type="OrthoDB" id="9773727at2"/>
<dbReference type="RefSeq" id="WP_142079440.1">
    <property type="nucleotide sequence ID" value="NZ_VFPT01000001.1"/>
</dbReference>
<evidence type="ECO:0000256" key="12">
    <source>
        <dbReference type="RuleBase" id="RU363032"/>
    </source>
</evidence>
<dbReference type="NCBIfam" id="NF007852">
    <property type="entry name" value="PRK10561.1"/>
    <property type="match status" value="1"/>
</dbReference>
<dbReference type="GO" id="GO:0005886">
    <property type="term" value="C:plasma membrane"/>
    <property type="evidence" value="ECO:0007669"/>
    <property type="project" value="UniProtKB-SubCell"/>
</dbReference>
<evidence type="ECO:0000256" key="9">
    <source>
        <dbReference type="ARBA" id="ARBA00023136"/>
    </source>
</evidence>
<evidence type="ECO:0000259" key="13">
    <source>
        <dbReference type="PROSITE" id="PS50928"/>
    </source>
</evidence>
<evidence type="ECO:0000256" key="7">
    <source>
        <dbReference type="ARBA" id="ARBA00022692"/>
    </source>
</evidence>
<dbReference type="SUPFAM" id="SSF161098">
    <property type="entry name" value="MetI-like"/>
    <property type="match status" value="1"/>
</dbReference>
<feature type="transmembrane region" description="Helical" evidence="12">
    <location>
        <begin position="204"/>
        <end position="230"/>
    </location>
</feature>
<comment type="caution">
    <text evidence="14">The sequence shown here is derived from an EMBL/GenBank/DDBJ whole genome shotgun (WGS) entry which is preliminary data.</text>
</comment>
<comment type="similarity">
    <text evidence="2 12">Belongs to the binding-protein-dependent transport system permease family.</text>
</comment>
<sequence>MQTKRMTFSSKWLPYALLAPQVIITLIFFIWPSFQALRQSVYRQGDAFGIRPPTFVWFENFQALFRDDLYLNSLKTTFIFSVGTTVLSMGIALLFAVMVNRMIRSRDSYTTFLVWPYAIAPAIAGVLWWFIFNPTLGILPYILDMVGYDWNHRRNGNDAMIMVIIASAWRQISYNFLFFLAGLQSIPQSLIEAAAIDGANRMKRFWTIVFPLLSPITFFLMVVNIVYAMFDTFGVIHATTEGGPSQATTILVYKVYRDGFVNLNFGSSAAQSVILMGIVIVLTVIQFRYIERRVNY</sequence>
<keyword evidence="7 12" id="KW-0812">Transmembrane</keyword>
<dbReference type="Gene3D" id="1.10.3720.10">
    <property type="entry name" value="MetI-like"/>
    <property type="match status" value="1"/>
</dbReference>
<evidence type="ECO:0000256" key="2">
    <source>
        <dbReference type="ARBA" id="ARBA00009306"/>
    </source>
</evidence>
<feature type="transmembrane region" description="Helical" evidence="12">
    <location>
        <begin position="159"/>
        <end position="183"/>
    </location>
</feature>
<name>A0A543K9E6_9RHOB</name>
<dbReference type="InterPro" id="IPR050809">
    <property type="entry name" value="UgpAE/MalFG_permease"/>
</dbReference>
<keyword evidence="6" id="KW-0997">Cell inner membrane</keyword>
<feature type="transmembrane region" description="Helical" evidence="12">
    <location>
        <begin position="269"/>
        <end position="290"/>
    </location>
</feature>